<dbReference type="Pfam" id="PF18759">
    <property type="entry name" value="Plavaka"/>
    <property type="match status" value="2"/>
</dbReference>
<feature type="non-terminal residue" evidence="1">
    <location>
        <position position="1"/>
    </location>
</feature>
<dbReference type="AlphaFoldDB" id="A0A0C3D6U6"/>
<dbReference type="HOGENOM" id="CLU_006344_12_0_1"/>
<sequence>LPDGATLLGIILSSDKTNISVMSGNHMAHPLLLSLANIDTDICSKSSFHSFLLALLPVPSFIHNKSRVWGLLSNHLIHQCLDFVLKPLKIAAAIRVMMSDPIGNLRHCYTPLVTYIANMPKQNLVACTSPKSPPTDLINFLKATKEHRLNGIFEPFWRDWFHSDPSRFLLLEVLHHLHHISFDHDLQWCISVVGSEELDYCFFLTRTLIGYHSFDEGVLKLKQVTGCDHRAIQRYIIGIVTGTVPPRFLTAIHGLLDFCYLAQMPSFDENVLTQLSAALQSFHNNKEAIISAGVHSHFKIPKLELLQHVVPSIRVSGAMLQWSADITEHAHVTEIKKPACARNNQNYYSQIAHHLDRAEKCACFDLATHSVA</sequence>
<dbReference type="InParanoid" id="A0A0C3D6U6"/>
<dbReference type="EMBL" id="KN822238">
    <property type="protein sequence ID" value="KIM51816.1"/>
    <property type="molecule type" value="Genomic_DNA"/>
</dbReference>
<gene>
    <name evidence="1" type="ORF">SCLCIDRAFT_142487</name>
</gene>
<evidence type="ECO:0000313" key="2">
    <source>
        <dbReference type="Proteomes" id="UP000053989"/>
    </source>
</evidence>
<proteinExistence type="predicted"/>
<accession>A0A0C3D6U6</accession>
<evidence type="ECO:0000313" key="1">
    <source>
        <dbReference type="EMBL" id="KIM51816.1"/>
    </source>
</evidence>
<organism evidence="1 2">
    <name type="scientific">Scleroderma citrinum Foug A</name>
    <dbReference type="NCBI Taxonomy" id="1036808"/>
    <lineage>
        <taxon>Eukaryota</taxon>
        <taxon>Fungi</taxon>
        <taxon>Dikarya</taxon>
        <taxon>Basidiomycota</taxon>
        <taxon>Agaricomycotina</taxon>
        <taxon>Agaricomycetes</taxon>
        <taxon>Agaricomycetidae</taxon>
        <taxon>Boletales</taxon>
        <taxon>Sclerodermatineae</taxon>
        <taxon>Sclerodermataceae</taxon>
        <taxon>Scleroderma</taxon>
    </lineage>
</organism>
<keyword evidence="2" id="KW-1185">Reference proteome</keyword>
<dbReference type="OrthoDB" id="3232986at2759"/>
<name>A0A0C3D6U6_9AGAM</name>
<dbReference type="InterPro" id="IPR041078">
    <property type="entry name" value="Plavaka"/>
</dbReference>
<reference evidence="2" key="2">
    <citation type="submission" date="2015-01" db="EMBL/GenBank/DDBJ databases">
        <title>Evolutionary Origins and Diversification of the Mycorrhizal Mutualists.</title>
        <authorList>
            <consortium name="DOE Joint Genome Institute"/>
            <consortium name="Mycorrhizal Genomics Consortium"/>
            <person name="Kohler A."/>
            <person name="Kuo A."/>
            <person name="Nagy L.G."/>
            <person name="Floudas D."/>
            <person name="Copeland A."/>
            <person name="Barry K.W."/>
            <person name="Cichocki N."/>
            <person name="Veneault-Fourrey C."/>
            <person name="LaButti K."/>
            <person name="Lindquist E.A."/>
            <person name="Lipzen A."/>
            <person name="Lundell T."/>
            <person name="Morin E."/>
            <person name="Murat C."/>
            <person name="Riley R."/>
            <person name="Ohm R."/>
            <person name="Sun H."/>
            <person name="Tunlid A."/>
            <person name="Henrissat B."/>
            <person name="Grigoriev I.V."/>
            <person name="Hibbett D.S."/>
            <person name="Martin F."/>
        </authorList>
    </citation>
    <scope>NUCLEOTIDE SEQUENCE [LARGE SCALE GENOMIC DNA]</scope>
    <source>
        <strain evidence="2">Foug A</strain>
    </source>
</reference>
<dbReference type="STRING" id="1036808.A0A0C3D6U6"/>
<protein>
    <submittedName>
        <fullName evidence="1">Uncharacterized protein</fullName>
    </submittedName>
</protein>
<reference evidence="1 2" key="1">
    <citation type="submission" date="2014-04" db="EMBL/GenBank/DDBJ databases">
        <authorList>
            <consortium name="DOE Joint Genome Institute"/>
            <person name="Kuo A."/>
            <person name="Kohler A."/>
            <person name="Nagy L.G."/>
            <person name="Floudas D."/>
            <person name="Copeland A."/>
            <person name="Barry K.W."/>
            <person name="Cichocki N."/>
            <person name="Veneault-Fourrey C."/>
            <person name="LaButti K."/>
            <person name="Lindquist E.A."/>
            <person name="Lipzen A."/>
            <person name="Lundell T."/>
            <person name="Morin E."/>
            <person name="Murat C."/>
            <person name="Sun H."/>
            <person name="Tunlid A."/>
            <person name="Henrissat B."/>
            <person name="Grigoriev I.V."/>
            <person name="Hibbett D.S."/>
            <person name="Martin F."/>
            <person name="Nordberg H.P."/>
            <person name="Cantor M.N."/>
            <person name="Hua S.X."/>
        </authorList>
    </citation>
    <scope>NUCLEOTIDE SEQUENCE [LARGE SCALE GENOMIC DNA]</scope>
    <source>
        <strain evidence="1 2">Foug A</strain>
    </source>
</reference>
<dbReference type="Proteomes" id="UP000053989">
    <property type="component" value="Unassembled WGS sequence"/>
</dbReference>